<dbReference type="SMART" id="SM00184">
    <property type="entry name" value="RING"/>
    <property type="match status" value="1"/>
</dbReference>
<keyword evidence="1" id="KW-0479">Metal-binding</keyword>
<dbReference type="Pfam" id="PF05605">
    <property type="entry name" value="zf-Di19"/>
    <property type="match status" value="1"/>
</dbReference>
<dbReference type="GO" id="GO:0006511">
    <property type="term" value="P:ubiquitin-dependent protein catabolic process"/>
    <property type="evidence" value="ECO:0007669"/>
    <property type="project" value="TreeGrafter"/>
</dbReference>
<dbReference type="Gene3D" id="3.30.40.10">
    <property type="entry name" value="Zinc/RING finger domain, C3HC4 (zinc finger)"/>
    <property type="match status" value="1"/>
</dbReference>
<dbReference type="InterPro" id="IPR051834">
    <property type="entry name" value="RING_finger_E3_ligase"/>
</dbReference>
<sequence>MESANRPQRFRCLLCPDTAVFDNQTSTNLHRDHPQQPLISDELLLAQFGTKADEPEHNEINVFNCPYCDRQRLSISTLYDHLTLEHLDVPFSVRCPVCVCFRGHVSIPNGIHLTKHLAEQHSSSLEHYQEHITVYKMYGDGECELLRFVASTLPPTYCENGVPKKQSAETKPSQRMCSICLELVGEHNCRELTCGHKFHAGCIDPWTAQNATCPVCRTAVT</sequence>
<reference evidence="6" key="1">
    <citation type="submission" date="2021-05" db="EMBL/GenBank/DDBJ databases">
        <authorList>
            <person name="Alioto T."/>
            <person name="Alioto T."/>
            <person name="Gomez Garrido J."/>
        </authorList>
    </citation>
    <scope>NUCLEOTIDE SEQUENCE</scope>
</reference>
<dbReference type="GO" id="GO:0061630">
    <property type="term" value="F:ubiquitin protein ligase activity"/>
    <property type="evidence" value="ECO:0007669"/>
    <property type="project" value="TreeGrafter"/>
</dbReference>
<dbReference type="GO" id="GO:0005634">
    <property type="term" value="C:nucleus"/>
    <property type="evidence" value="ECO:0007669"/>
    <property type="project" value="TreeGrafter"/>
</dbReference>
<evidence type="ECO:0000259" key="5">
    <source>
        <dbReference type="PROSITE" id="PS50089"/>
    </source>
</evidence>
<dbReference type="InterPro" id="IPR001841">
    <property type="entry name" value="Znf_RING"/>
</dbReference>
<evidence type="ECO:0000256" key="4">
    <source>
        <dbReference type="PROSITE-ProRule" id="PRU00175"/>
    </source>
</evidence>
<keyword evidence="2 4" id="KW-0863">Zinc-finger</keyword>
<protein>
    <submittedName>
        <fullName evidence="6">E3 ubiquitin-protein ligase SDIR1</fullName>
    </submittedName>
</protein>
<evidence type="ECO:0000256" key="3">
    <source>
        <dbReference type="ARBA" id="ARBA00022833"/>
    </source>
</evidence>
<evidence type="ECO:0000313" key="6">
    <source>
        <dbReference type="EMBL" id="CAG6491380.1"/>
    </source>
</evidence>
<dbReference type="PANTHER" id="PTHR45931">
    <property type="entry name" value="SI:CH211-59O9.10"/>
    <property type="match status" value="1"/>
</dbReference>
<dbReference type="EMBL" id="HBUE01118531">
    <property type="protein sequence ID" value="CAG6491380.1"/>
    <property type="molecule type" value="Transcribed_RNA"/>
</dbReference>
<dbReference type="Pfam" id="PF13639">
    <property type="entry name" value="zf-RING_2"/>
    <property type="match status" value="1"/>
</dbReference>
<dbReference type="InterPro" id="IPR013083">
    <property type="entry name" value="Znf_RING/FYVE/PHD"/>
</dbReference>
<dbReference type="PANTHER" id="PTHR45931:SF3">
    <property type="entry name" value="RING ZINC FINGER-CONTAINING PROTEIN"/>
    <property type="match status" value="1"/>
</dbReference>
<dbReference type="PROSITE" id="PS50089">
    <property type="entry name" value="ZF_RING_2"/>
    <property type="match status" value="1"/>
</dbReference>
<dbReference type="InterPro" id="IPR008598">
    <property type="entry name" value="Di19_Zn-bd"/>
</dbReference>
<accession>A0A8D8CH83</accession>
<organism evidence="6">
    <name type="scientific">Culex pipiens</name>
    <name type="common">House mosquito</name>
    <dbReference type="NCBI Taxonomy" id="7175"/>
    <lineage>
        <taxon>Eukaryota</taxon>
        <taxon>Metazoa</taxon>
        <taxon>Ecdysozoa</taxon>
        <taxon>Arthropoda</taxon>
        <taxon>Hexapoda</taxon>
        <taxon>Insecta</taxon>
        <taxon>Pterygota</taxon>
        <taxon>Neoptera</taxon>
        <taxon>Endopterygota</taxon>
        <taxon>Diptera</taxon>
        <taxon>Nematocera</taxon>
        <taxon>Culicoidea</taxon>
        <taxon>Culicidae</taxon>
        <taxon>Culicinae</taxon>
        <taxon>Culicini</taxon>
        <taxon>Culex</taxon>
        <taxon>Culex</taxon>
    </lineage>
</organism>
<feature type="domain" description="RING-type" evidence="5">
    <location>
        <begin position="177"/>
        <end position="217"/>
    </location>
</feature>
<evidence type="ECO:0000256" key="2">
    <source>
        <dbReference type="ARBA" id="ARBA00022771"/>
    </source>
</evidence>
<keyword evidence="3" id="KW-0862">Zinc</keyword>
<name>A0A8D8CH83_CULPI</name>
<evidence type="ECO:0000256" key="1">
    <source>
        <dbReference type="ARBA" id="ARBA00022723"/>
    </source>
</evidence>
<proteinExistence type="predicted"/>
<dbReference type="GO" id="GO:0008270">
    <property type="term" value="F:zinc ion binding"/>
    <property type="evidence" value="ECO:0007669"/>
    <property type="project" value="UniProtKB-KW"/>
</dbReference>
<dbReference type="SUPFAM" id="SSF57850">
    <property type="entry name" value="RING/U-box"/>
    <property type="match status" value="1"/>
</dbReference>
<dbReference type="AlphaFoldDB" id="A0A8D8CH83"/>